<feature type="region of interest" description="Disordered" evidence="1">
    <location>
        <begin position="1"/>
        <end position="30"/>
    </location>
</feature>
<reference evidence="2 3" key="1">
    <citation type="submission" date="2024-09" db="EMBL/GenBank/DDBJ databases">
        <authorList>
            <person name="Sun Q."/>
            <person name="Mori K."/>
        </authorList>
    </citation>
    <scope>NUCLEOTIDE SEQUENCE [LARGE SCALE GENOMIC DNA]</scope>
    <source>
        <strain evidence="2 3">JCM 3331</strain>
    </source>
</reference>
<protein>
    <submittedName>
        <fullName evidence="2">Uncharacterized protein</fullName>
    </submittedName>
</protein>
<evidence type="ECO:0000313" key="3">
    <source>
        <dbReference type="Proteomes" id="UP001589710"/>
    </source>
</evidence>
<evidence type="ECO:0000313" key="2">
    <source>
        <dbReference type="EMBL" id="MFB9578249.1"/>
    </source>
</evidence>
<keyword evidence="3" id="KW-1185">Reference proteome</keyword>
<dbReference type="Proteomes" id="UP001589710">
    <property type="component" value="Unassembled WGS sequence"/>
</dbReference>
<dbReference type="RefSeq" id="WP_345516148.1">
    <property type="nucleotide sequence ID" value="NZ_BAAAXD010000035.1"/>
</dbReference>
<name>A0ABV5RK61_9ACTN</name>
<organism evidence="2 3">
    <name type="scientific">Streptomyces yanii</name>
    <dbReference type="NCBI Taxonomy" id="78510"/>
    <lineage>
        <taxon>Bacteria</taxon>
        <taxon>Bacillati</taxon>
        <taxon>Actinomycetota</taxon>
        <taxon>Actinomycetes</taxon>
        <taxon>Kitasatosporales</taxon>
        <taxon>Streptomycetaceae</taxon>
        <taxon>Streptomyces</taxon>
    </lineage>
</organism>
<accession>A0ABV5RK61</accession>
<evidence type="ECO:0000256" key="1">
    <source>
        <dbReference type="SAM" id="MobiDB-lite"/>
    </source>
</evidence>
<sequence length="71" mass="7495">MTEGIDAGRPRRNARRRHLGDAAPDSNRIDEIVPPGTDVLLHQLLGQRLGQLVQLGAAGPATTLPPPARAA</sequence>
<dbReference type="EMBL" id="JBHMCG010000173">
    <property type="protein sequence ID" value="MFB9578249.1"/>
    <property type="molecule type" value="Genomic_DNA"/>
</dbReference>
<proteinExistence type="predicted"/>
<comment type="caution">
    <text evidence="2">The sequence shown here is derived from an EMBL/GenBank/DDBJ whole genome shotgun (WGS) entry which is preliminary data.</text>
</comment>
<gene>
    <name evidence="2" type="ORF">ACFFTL_39785</name>
</gene>